<dbReference type="AlphaFoldDB" id="A0A426ZGZ2"/>
<comment type="caution">
    <text evidence="1">The sequence shown here is derived from an EMBL/GenBank/DDBJ whole genome shotgun (WGS) entry which is preliminary data.</text>
</comment>
<dbReference type="EMBL" id="AMZH03006668">
    <property type="protein sequence ID" value="RRT63245.1"/>
    <property type="molecule type" value="Genomic_DNA"/>
</dbReference>
<evidence type="ECO:0000313" key="1">
    <source>
        <dbReference type="EMBL" id="RRT63245.1"/>
    </source>
</evidence>
<proteinExistence type="predicted"/>
<organism evidence="1 2">
    <name type="scientific">Ensete ventricosum</name>
    <name type="common">Abyssinian banana</name>
    <name type="synonym">Musa ensete</name>
    <dbReference type="NCBI Taxonomy" id="4639"/>
    <lineage>
        <taxon>Eukaryota</taxon>
        <taxon>Viridiplantae</taxon>
        <taxon>Streptophyta</taxon>
        <taxon>Embryophyta</taxon>
        <taxon>Tracheophyta</taxon>
        <taxon>Spermatophyta</taxon>
        <taxon>Magnoliopsida</taxon>
        <taxon>Liliopsida</taxon>
        <taxon>Zingiberales</taxon>
        <taxon>Musaceae</taxon>
        <taxon>Ensete</taxon>
    </lineage>
</organism>
<evidence type="ECO:0000313" key="2">
    <source>
        <dbReference type="Proteomes" id="UP000287651"/>
    </source>
</evidence>
<reference evidence="1 2" key="1">
    <citation type="journal article" date="2014" name="Agronomy (Basel)">
        <title>A Draft Genome Sequence for Ensete ventricosum, the Drought-Tolerant Tree Against Hunger.</title>
        <authorList>
            <person name="Harrison J."/>
            <person name="Moore K.A."/>
            <person name="Paszkiewicz K."/>
            <person name="Jones T."/>
            <person name="Grant M."/>
            <person name="Ambacheew D."/>
            <person name="Muzemil S."/>
            <person name="Studholme D.J."/>
        </authorList>
    </citation>
    <scope>NUCLEOTIDE SEQUENCE [LARGE SCALE GENOMIC DNA]</scope>
</reference>
<sequence>MRCQFKLSALGSLRKLWLFPTRRRPRRGLFRVADGDEISNHRNMLEVRWLSPPKALGSAEGGGKQRRQALHCDEDGDSLATIDHVDQLHLVVGHLCVVQQTSAAGAEEDVDRDGTLELIGSERSYSSVSLAVRCTVTKICQLSVESNGSVVEAGDRRCQGCRSFGGARDQDGNSDLKKRAVQISLEI</sequence>
<dbReference type="Proteomes" id="UP000287651">
    <property type="component" value="Unassembled WGS sequence"/>
</dbReference>
<accession>A0A426ZGZ2</accession>
<protein>
    <submittedName>
        <fullName evidence="1">Uncharacterized protein</fullName>
    </submittedName>
</protein>
<gene>
    <name evidence="1" type="ORF">B296_00028857</name>
</gene>
<name>A0A426ZGZ2_ENSVE</name>